<keyword evidence="2" id="KW-0614">Plasmid</keyword>
<geneLocation type="plasmid" evidence="2 3">
    <name>pHGLR1</name>
</geneLocation>
<evidence type="ECO:0000313" key="3">
    <source>
        <dbReference type="Proteomes" id="UP000663064"/>
    </source>
</evidence>
<evidence type="ECO:0000313" key="2">
    <source>
        <dbReference type="EMBL" id="QOS13622.1"/>
    </source>
</evidence>
<name>A0A871BKS0_HALGI</name>
<dbReference type="EMBL" id="CP063206">
    <property type="protein sequence ID" value="QOS13622.1"/>
    <property type="molecule type" value="Genomic_DNA"/>
</dbReference>
<gene>
    <name evidence="2" type="ORF">HfgLR_22055</name>
</gene>
<dbReference type="Proteomes" id="UP000663064">
    <property type="component" value="Plasmid pHGLR1"/>
</dbReference>
<proteinExistence type="predicted"/>
<dbReference type="AlphaFoldDB" id="A0A871BKS0"/>
<sequence length="117" mass="12870">MGEPLDPVSGDFRHETWGSPSAVEPAEYAPPSLLERSGPPQYAPGVLPTHEETSEPSKPNYPIYAFLLRDRRALCIQHELGKLSAAEVFNRADYLETVLATQSDGHTQAAQEHSSRV</sequence>
<protein>
    <submittedName>
        <fullName evidence="2">Uncharacterized protein</fullName>
    </submittedName>
</protein>
<reference evidence="2" key="1">
    <citation type="journal article" date="2021" name="Front. Microbiol.">
        <title>Cellular and Genomic Properties of Haloferax gibbonsii LR2-5, the Host of Euryarchaeal Virus HFTV1.</title>
        <authorList>
            <person name="Tittes C."/>
            <person name="Schwarzer S."/>
            <person name="Pfeiffer F."/>
            <person name="Dyall-Smith M."/>
            <person name="Rodriguez-Franco M."/>
            <person name="Oksanen H.M."/>
            <person name="Quax T.E.F."/>
        </authorList>
    </citation>
    <scope>NUCLEOTIDE SEQUENCE</scope>
    <source>
        <strain evidence="2">LR2-5</strain>
    </source>
</reference>
<organism evidence="2 3">
    <name type="scientific">Haloferax gibbonsii</name>
    <dbReference type="NCBI Taxonomy" id="35746"/>
    <lineage>
        <taxon>Archaea</taxon>
        <taxon>Methanobacteriati</taxon>
        <taxon>Methanobacteriota</taxon>
        <taxon>Stenosarchaea group</taxon>
        <taxon>Halobacteria</taxon>
        <taxon>Halobacteriales</taxon>
        <taxon>Haloferacaceae</taxon>
        <taxon>Haloferax</taxon>
    </lineage>
</organism>
<evidence type="ECO:0000256" key="1">
    <source>
        <dbReference type="SAM" id="MobiDB-lite"/>
    </source>
</evidence>
<accession>A0A871BKS0</accession>
<feature type="region of interest" description="Disordered" evidence="1">
    <location>
        <begin position="1"/>
        <end position="59"/>
    </location>
</feature>